<feature type="compositionally biased region" description="Basic and acidic residues" evidence="3">
    <location>
        <begin position="44"/>
        <end position="69"/>
    </location>
</feature>
<feature type="domain" description="Astrovirus capsid protein inner core" evidence="4">
    <location>
        <begin position="5"/>
        <end position="252"/>
    </location>
</feature>
<dbReference type="InterPro" id="IPR004337">
    <property type="entry name" value="Astro_capsid_N"/>
</dbReference>
<organism evidence="5">
    <name type="scientific">Fuchs virus</name>
    <dbReference type="NCBI Taxonomy" id="2707220"/>
    <lineage>
        <taxon>Viruses</taxon>
        <taxon>Riboviria</taxon>
    </lineage>
</organism>
<dbReference type="GO" id="GO:0044423">
    <property type="term" value="C:virion component"/>
    <property type="evidence" value="ECO:0007669"/>
    <property type="project" value="UniProtKB-KW"/>
</dbReference>
<accession>A0A6H0DK61</accession>
<name>A0A6H0DK61_9VIRU</name>
<comment type="subcellular location">
    <subcellularLocation>
        <location evidence="1">Virion</location>
    </subcellularLocation>
</comment>
<evidence type="ECO:0000256" key="3">
    <source>
        <dbReference type="SAM" id="MobiDB-lite"/>
    </source>
</evidence>
<evidence type="ECO:0000313" key="5">
    <source>
        <dbReference type="EMBL" id="QIS87980.1"/>
    </source>
</evidence>
<evidence type="ECO:0000256" key="2">
    <source>
        <dbReference type="ARBA" id="ARBA00022844"/>
    </source>
</evidence>
<protein>
    <recommendedName>
        <fullName evidence="4">Astrovirus capsid protein inner core domain-containing protein</fullName>
    </recommendedName>
</protein>
<dbReference type="InterPro" id="IPR029053">
    <property type="entry name" value="Viral_coat"/>
</dbReference>
<dbReference type="Pfam" id="PF03115">
    <property type="entry name" value="Astro_capsid_N"/>
    <property type="match status" value="1"/>
</dbReference>
<keyword evidence="2" id="KW-0946">Virion</keyword>
<reference evidence="5" key="1">
    <citation type="submission" date="2020-01" db="EMBL/GenBank/DDBJ databases">
        <title>Sustained virome diversity in Antarctic penguins and their ticks: geographical connectedness and no evidence for low pathogen pressure.</title>
        <authorList>
            <person name="Wille M."/>
            <person name="Harvey E."/>
            <person name="Shi M."/>
            <person name="Gonzalez-Acuna D."/>
            <person name="Holmes E.C."/>
            <person name="Hurt A.C."/>
        </authorList>
    </citation>
    <scope>NUCLEOTIDE SEQUENCE</scope>
    <source>
        <strain evidence="5">Antarctic41</strain>
    </source>
</reference>
<feature type="compositionally biased region" description="Basic and acidic residues" evidence="3">
    <location>
        <begin position="1"/>
        <end position="10"/>
    </location>
</feature>
<dbReference type="Gene3D" id="2.60.120.20">
    <property type="match status" value="1"/>
</dbReference>
<sequence length="686" mass="74478">MVRGGPKERMPSSASSQGAKPKTTGKPKQTKHKAAKLKPRTKTKVPEKKELRKVERQVRNLKKKADGPKADDTMRLTVTLGTIQGQTDNGLNRQIRIPLNPLLAKMSEGASTTPLSQRASLYEMWRLMSCEVRAIPLSGTSNVVGSIGFLVLTLNGLEAGAESIDTIKARRHATLTLGRPGRLKLASRQLAGPRRGWWLVDTSQSPADAYGPAIDMMLAYQTTNLLNTTGTQANYQGPLWEIEMRATYQFSTFHPKPGLQSLVSDQYEQPANVAVKAGEDGSLVMVADDPRILRLFGAREGRAAGRTGKGQTVWAVAGAAINAAAPFLGPWGWLLRGGFFLVRKIFGAQGANTQSTFQIYPSITQAMEDQPIFGSSTTGSASVSFPVVHISEVMNPNSENNDYQLPGFSGNPQLQGPYRPTMQPTPVYGTSNDQSVAKSAQGAYLVGNFTWNWYTENSSFRVGVDDSSSTQVKWCAAAQFTEKQVQFLGTDGDQQLGPGGAVGTALTWSKSFAAVWEAQGGINNWKPSDTTWIRGQGNFKLPARIVTFLNLQGDVLIARGEATGAPLGQTVTELKEKLNQVCWVFVSRNGGAGVVCFSQAPLETPVNLAFLHAPILIQLKSLGTFRTSGLNLTYRIGLERDEVDEDDDISIADSFLGPDALEGVELEREQLLTRLRQLDALRFNTG</sequence>
<feature type="region of interest" description="Disordered" evidence="3">
    <location>
        <begin position="1"/>
        <end position="69"/>
    </location>
</feature>
<feature type="compositionally biased region" description="Basic residues" evidence="3">
    <location>
        <begin position="23"/>
        <end position="43"/>
    </location>
</feature>
<evidence type="ECO:0000256" key="1">
    <source>
        <dbReference type="ARBA" id="ARBA00004328"/>
    </source>
</evidence>
<evidence type="ECO:0000259" key="4">
    <source>
        <dbReference type="Pfam" id="PF03115"/>
    </source>
</evidence>
<dbReference type="EMBL" id="MT025105">
    <property type="protein sequence ID" value="QIS87980.1"/>
    <property type="molecule type" value="Genomic_RNA"/>
</dbReference>
<proteinExistence type="predicted"/>